<proteinExistence type="predicted"/>
<organism evidence="1 2">
    <name type="scientific">Dermacentor silvarum</name>
    <name type="common">Tick</name>
    <dbReference type="NCBI Taxonomy" id="543639"/>
    <lineage>
        <taxon>Eukaryota</taxon>
        <taxon>Metazoa</taxon>
        <taxon>Ecdysozoa</taxon>
        <taxon>Arthropoda</taxon>
        <taxon>Chelicerata</taxon>
        <taxon>Arachnida</taxon>
        <taxon>Acari</taxon>
        <taxon>Parasitiformes</taxon>
        <taxon>Ixodida</taxon>
        <taxon>Ixodoidea</taxon>
        <taxon>Ixodidae</taxon>
        <taxon>Rhipicephalinae</taxon>
        <taxon>Dermacentor</taxon>
    </lineage>
</organism>
<comment type="caution">
    <text evidence="1">The sequence shown here is derived from an EMBL/GenBank/DDBJ whole genome shotgun (WGS) entry which is preliminary data.</text>
</comment>
<dbReference type="EMBL" id="CM023472">
    <property type="protein sequence ID" value="KAH7960249.1"/>
    <property type="molecule type" value="Genomic_DNA"/>
</dbReference>
<evidence type="ECO:0000313" key="2">
    <source>
        <dbReference type="Proteomes" id="UP000821865"/>
    </source>
</evidence>
<evidence type="ECO:0000313" key="1">
    <source>
        <dbReference type="EMBL" id="KAH7960249.1"/>
    </source>
</evidence>
<gene>
    <name evidence="1" type="ORF">HPB49_018219</name>
</gene>
<accession>A0ACB8D799</accession>
<keyword evidence="2" id="KW-1185">Reference proteome</keyword>
<reference evidence="1" key="1">
    <citation type="submission" date="2020-05" db="EMBL/GenBank/DDBJ databases">
        <title>Large-scale comparative analyses of tick genomes elucidate their genetic diversity and vector capacities.</title>
        <authorList>
            <person name="Jia N."/>
            <person name="Wang J."/>
            <person name="Shi W."/>
            <person name="Du L."/>
            <person name="Sun Y."/>
            <person name="Zhan W."/>
            <person name="Jiang J."/>
            <person name="Wang Q."/>
            <person name="Zhang B."/>
            <person name="Ji P."/>
            <person name="Sakyi L.B."/>
            <person name="Cui X."/>
            <person name="Yuan T."/>
            <person name="Jiang B."/>
            <person name="Yang W."/>
            <person name="Lam T.T.-Y."/>
            <person name="Chang Q."/>
            <person name="Ding S."/>
            <person name="Wang X."/>
            <person name="Zhu J."/>
            <person name="Ruan X."/>
            <person name="Zhao L."/>
            <person name="Wei J."/>
            <person name="Que T."/>
            <person name="Du C."/>
            <person name="Cheng J."/>
            <person name="Dai P."/>
            <person name="Han X."/>
            <person name="Huang E."/>
            <person name="Gao Y."/>
            <person name="Liu J."/>
            <person name="Shao H."/>
            <person name="Ye R."/>
            <person name="Li L."/>
            <person name="Wei W."/>
            <person name="Wang X."/>
            <person name="Wang C."/>
            <person name="Yang T."/>
            <person name="Huo Q."/>
            <person name="Li W."/>
            <person name="Guo W."/>
            <person name="Chen H."/>
            <person name="Zhou L."/>
            <person name="Ni X."/>
            <person name="Tian J."/>
            <person name="Zhou Y."/>
            <person name="Sheng Y."/>
            <person name="Liu T."/>
            <person name="Pan Y."/>
            <person name="Xia L."/>
            <person name="Li J."/>
            <person name="Zhao F."/>
            <person name="Cao W."/>
        </authorList>
    </citation>
    <scope>NUCLEOTIDE SEQUENCE</scope>
    <source>
        <strain evidence="1">Dsil-2018</strain>
    </source>
</reference>
<name>A0ACB8D799_DERSI</name>
<sequence>MGRRISRDASRTSLNELAKRWSSSRTPTPKRETSGMLSYLMPFYLCPVLYPGTKESKCFYCVLLMMSWWQVRAMPKPVLAFLPAVALPLLGIMGHDQVATNYLSVDVLTTVLLLWLVLVSDETSTVGRLSYALVGRFGSRAGPVLVLLTASTFVASLVLPQSVVTVFVTCLVERLCNFVREEGLQDAQRCLDRAVADDTAGRPCDVDTLMLYEELAVALWKRHRVGLDDQDSVECWDADKRGAESPESRRLGALKRKMSILKPSKSAAAQDAAGACTPSGTRFAADLPPDKLSTPPNEAKPLEGKLIRAKRRRQSFADKPHVFEYNEHRRVTHDMPGASLQEEPSYSRMSNASPWFTPSQQSSVSLRGSFGKPLSFTAVGTAGEGTPVAEMKCLDHGPSVSLTSAPTVIGVAASGSGVAFAKAASSSESATRGFRPAASMQRRVSMAATLGPSRAEPGFGGTGSGRLQARRISIRYPNQAFLPGRDGHRVFQRFRTEDRSTASNAMSSVNVPDDEEEDPEEQRLRRNREVLAALCVCGSMTSVAGSIASYWFTPAAEAIAANMDSSSLSFWSWTLITLPVSLAASALSSFCVYYGTLHAHENQLNEEAEELIRCYAKLKLGRQERCGQVIFERLILLFWIGYSGSTIWCRFVHRQDLNTCILGGIVLLASTALSSRPGASPPQSSVSPSQFRNNVDVDGDDTPDFRPHGSDRGLASFASRLPWGVIVIYGAASVITRVAQTTGMAKVAFDTAFWSHQSDLVKQVLLTIASSLMAEFMNAATLCDAILPMVVSLSTDTEHDALYFGLPVAVGASVNTIMPVSLPLVMLHDMAPVTRKQLILTGAFVKTVVVAIILLSMNTTGEYVLHSTKQFNNTETVQTFLLR</sequence>
<dbReference type="Proteomes" id="UP000821865">
    <property type="component" value="Chromosome 3"/>
</dbReference>
<protein>
    <submittedName>
        <fullName evidence="1">Uncharacterized protein</fullName>
    </submittedName>
</protein>